<dbReference type="AlphaFoldDB" id="A0A917VRV1"/>
<comment type="caution">
    <text evidence="3">The sequence shown here is derived from an EMBL/GenBank/DDBJ whole genome shotgun (WGS) entry which is preliminary data.</text>
</comment>
<organism evidence="3 4">
    <name type="scientific">Nocardia jinanensis</name>
    <dbReference type="NCBI Taxonomy" id="382504"/>
    <lineage>
        <taxon>Bacteria</taxon>
        <taxon>Bacillati</taxon>
        <taxon>Actinomycetota</taxon>
        <taxon>Actinomycetes</taxon>
        <taxon>Mycobacteriales</taxon>
        <taxon>Nocardiaceae</taxon>
        <taxon>Nocardia</taxon>
    </lineage>
</organism>
<feature type="region of interest" description="Disordered" evidence="1">
    <location>
        <begin position="202"/>
        <end position="240"/>
    </location>
</feature>
<feature type="chain" id="PRO_5037817247" evidence="2">
    <location>
        <begin position="30"/>
        <end position="240"/>
    </location>
</feature>
<dbReference type="EMBL" id="BMMH01000004">
    <property type="protein sequence ID" value="GGL08158.1"/>
    <property type="molecule type" value="Genomic_DNA"/>
</dbReference>
<evidence type="ECO:0000313" key="4">
    <source>
        <dbReference type="Proteomes" id="UP000638263"/>
    </source>
</evidence>
<dbReference type="RefSeq" id="WP_058856573.1">
    <property type="nucleotide sequence ID" value="NZ_BMMH01000004.1"/>
</dbReference>
<keyword evidence="4" id="KW-1185">Reference proteome</keyword>
<dbReference type="Proteomes" id="UP000638263">
    <property type="component" value="Unassembled WGS sequence"/>
</dbReference>
<name>A0A917VRV1_9NOCA</name>
<reference evidence="3" key="1">
    <citation type="journal article" date="2014" name="Int. J. Syst. Evol. Microbiol.">
        <title>Complete genome sequence of Corynebacterium casei LMG S-19264T (=DSM 44701T), isolated from a smear-ripened cheese.</title>
        <authorList>
            <consortium name="US DOE Joint Genome Institute (JGI-PGF)"/>
            <person name="Walter F."/>
            <person name="Albersmeier A."/>
            <person name="Kalinowski J."/>
            <person name="Ruckert C."/>
        </authorList>
    </citation>
    <scope>NUCLEOTIDE SEQUENCE</scope>
    <source>
        <strain evidence="3">CGMCC 4.3508</strain>
    </source>
</reference>
<proteinExistence type="predicted"/>
<evidence type="ECO:0000313" key="3">
    <source>
        <dbReference type="EMBL" id="GGL08158.1"/>
    </source>
</evidence>
<gene>
    <name evidence="3" type="ORF">GCM10011588_23150</name>
</gene>
<protein>
    <submittedName>
        <fullName evidence="3">Uncharacterized protein</fullName>
    </submittedName>
</protein>
<accession>A0A917VRV1</accession>
<keyword evidence="2" id="KW-0732">Signal</keyword>
<evidence type="ECO:0000256" key="2">
    <source>
        <dbReference type="SAM" id="SignalP"/>
    </source>
</evidence>
<sequence>MHNKFIARTAATAAALGISATLAFTPAAAAPAPTPAEAAMRALTERTADQPESRAGVDALGSYADFVAANHINTIGLYTPFIYAAPTFGCGSNGPITTIIAAGTANGPSANIIGRPGTLTFHATPGHPGIPQASGLVVAWININNGLSGITMLDDPTEFGTPSLSKTIDSGPGTVLASMWGTIDYPGALCVMTPTVGMFPVPEAPAPAPQSAPAAPPAEPGAPAPAPAPAPGPAPAPAPA</sequence>
<evidence type="ECO:0000256" key="1">
    <source>
        <dbReference type="SAM" id="MobiDB-lite"/>
    </source>
</evidence>
<feature type="signal peptide" evidence="2">
    <location>
        <begin position="1"/>
        <end position="29"/>
    </location>
</feature>
<reference evidence="3" key="2">
    <citation type="submission" date="2020-09" db="EMBL/GenBank/DDBJ databases">
        <authorList>
            <person name="Sun Q."/>
            <person name="Zhou Y."/>
        </authorList>
    </citation>
    <scope>NUCLEOTIDE SEQUENCE</scope>
    <source>
        <strain evidence="3">CGMCC 4.3508</strain>
    </source>
</reference>